<dbReference type="InterPro" id="IPR029066">
    <property type="entry name" value="PLP-binding_barrel"/>
</dbReference>
<accession>I5C4L5</accession>
<dbReference type="InterPro" id="IPR026956">
    <property type="entry name" value="D-ser_dehydrat-like_dom"/>
</dbReference>
<dbReference type="EMBL" id="AJYA01000018">
    <property type="protein sequence ID" value="EIM76767.1"/>
    <property type="molecule type" value="Genomic_DNA"/>
</dbReference>
<dbReference type="InterPro" id="IPR001608">
    <property type="entry name" value="Ala_racemase_N"/>
</dbReference>
<feature type="domain" description="D-serine dehydratase-like" evidence="3">
    <location>
        <begin position="251"/>
        <end position="360"/>
    </location>
</feature>
<dbReference type="InterPro" id="IPR042208">
    <property type="entry name" value="D-ser_dehydrat-like_sf"/>
</dbReference>
<dbReference type="GO" id="GO:0008721">
    <property type="term" value="F:D-serine ammonia-lyase activity"/>
    <property type="evidence" value="ECO:0007669"/>
    <property type="project" value="TreeGrafter"/>
</dbReference>
<keyword evidence="2" id="KW-0456">Lyase</keyword>
<evidence type="ECO:0000259" key="3">
    <source>
        <dbReference type="SMART" id="SM01119"/>
    </source>
</evidence>
<dbReference type="STRING" id="1189621.A3SI_08621"/>
<proteinExistence type="inferred from homology"/>
<dbReference type="AlphaFoldDB" id="I5C4L5"/>
<evidence type="ECO:0000313" key="5">
    <source>
        <dbReference type="Proteomes" id="UP000005551"/>
    </source>
</evidence>
<protein>
    <submittedName>
        <fullName evidence="4">Alanine racemase</fullName>
    </submittedName>
</protein>
<dbReference type="Gene3D" id="3.20.20.10">
    <property type="entry name" value="Alanine racemase"/>
    <property type="match status" value="1"/>
</dbReference>
<evidence type="ECO:0000313" key="4">
    <source>
        <dbReference type="EMBL" id="EIM76767.1"/>
    </source>
</evidence>
<dbReference type="Proteomes" id="UP000005551">
    <property type="component" value="Unassembled WGS sequence"/>
</dbReference>
<keyword evidence="5" id="KW-1185">Reference proteome</keyword>
<gene>
    <name evidence="4" type="ORF">A3SI_08621</name>
</gene>
<dbReference type="PANTHER" id="PTHR28004">
    <property type="entry name" value="ZGC:162816-RELATED"/>
    <property type="match status" value="1"/>
</dbReference>
<reference evidence="4 5" key="1">
    <citation type="submission" date="2012-05" db="EMBL/GenBank/DDBJ databases">
        <title>Genome sequence of Nitritalea halalkaliphila LW7.</title>
        <authorList>
            <person name="Jangir P.K."/>
            <person name="Singh A."/>
            <person name="Shivaji S."/>
            <person name="Sharma R."/>
        </authorList>
    </citation>
    <scope>NUCLEOTIDE SEQUENCE [LARGE SCALE GENOMIC DNA]</scope>
    <source>
        <strain evidence="4 5">LW7</strain>
    </source>
</reference>
<evidence type="ECO:0000256" key="2">
    <source>
        <dbReference type="ARBA" id="ARBA00023239"/>
    </source>
</evidence>
<organism evidence="4 5">
    <name type="scientific">Nitritalea halalkaliphila LW7</name>
    <dbReference type="NCBI Taxonomy" id="1189621"/>
    <lineage>
        <taxon>Bacteria</taxon>
        <taxon>Pseudomonadati</taxon>
        <taxon>Bacteroidota</taxon>
        <taxon>Cytophagia</taxon>
        <taxon>Cytophagales</taxon>
        <taxon>Cyclobacteriaceae</taxon>
        <taxon>Nitritalea</taxon>
    </lineage>
</organism>
<dbReference type="PANTHER" id="PTHR28004:SF2">
    <property type="entry name" value="D-SERINE DEHYDRATASE"/>
    <property type="match status" value="1"/>
</dbReference>
<sequence length="374" mass="41170">MSPNKPSFPFHSPTLLLDADRCQRNLRRMQEKALHLGLELVPHFKTAQSRRVAQWFKATGGKKITVSSLHLARYLAKENWDMLHIAFPLSPALLPEIQALASECPLSVQVVNEAFIQACVAQLQVPLAFWIEIDAGYGRAGIFHDDIERIERVLALSATCPYLRFEGFYIHPGHTYKGDVDVIYEETLSALAELKNHFKGSHPQLKTRVADTPGASMRSDFGTVDSIGPGNYQFYDLTQVAIGSCQREDIAIALVCPIVDIRTERGEVLVHGGGVHLSKDVLNTPTGSSYGEVVQLSADGHWTLFAEGQAPYVKSISQEHGLIQGSPEWCRSLQVGQPIGILPVHSCMTADCMRGYRLVGSLAPIDHAEGYAIS</sequence>
<evidence type="ECO:0000256" key="1">
    <source>
        <dbReference type="ARBA" id="ARBA00005323"/>
    </source>
</evidence>
<dbReference type="SUPFAM" id="SSF51419">
    <property type="entry name" value="PLP-binding barrel"/>
    <property type="match status" value="1"/>
</dbReference>
<dbReference type="PATRIC" id="fig|1189621.3.peg.1803"/>
<dbReference type="Gene3D" id="2.40.37.20">
    <property type="entry name" value="D-serine dehydratase-like domain"/>
    <property type="match status" value="1"/>
</dbReference>
<comment type="similarity">
    <text evidence="1">Belongs to the DSD1 family.</text>
</comment>
<dbReference type="SMART" id="SM01119">
    <property type="entry name" value="D-ser_dehydrat"/>
    <property type="match status" value="1"/>
</dbReference>
<dbReference type="Pfam" id="PF01168">
    <property type="entry name" value="Ala_racemase_N"/>
    <property type="match status" value="1"/>
</dbReference>
<name>I5C4L5_9BACT</name>
<comment type="caution">
    <text evidence="4">The sequence shown here is derived from an EMBL/GenBank/DDBJ whole genome shotgun (WGS) entry which is preliminary data.</text>
</comment>
<dbReference type="OrthoDB" id="9788869at2"/>
<dbReference type="Pfam" id="PF14031">
    <property type="entry name" value="D-ser_dehydrat"/>
    <property type="match status" value="1"/>
</dbReference>
<dbReference type="InterPro" id="IPR051466">
    <property type="entry name" value="D-amino_acid_metab_enzyme"/>
</dbReference>
<dbReference type="GO" id="GO:0036088">
    <property type="term" value="P:D-serine catabolic process"/>
    <property type="evidence" value="ECO:0007669"/>
    <property type="project" value="TreeGrafter"/>
</dbReference>
<dbReference type="RefSeq" id="WP_009054659.1">
    <property type="nucleotide sequence ID" value="NZ_AJYA01000018.1"/>
</dbReference>